<gene>
    <name evidence="1" type="ORF">P153DRAFT_362778</name>
</gene>
<keyword evidence="2" id="KW-1185">Reference proteome</keyword>
<proteinExistence type="predicted"/>
<dbReference type="GeneID" id="54407650"/>
<organism evidence="1 2">
    <name type="scientific">Dothidotthia symphoricarpi CBS 119687</name>
    <dbReference type="NCBI Taxonomy" id="1392245"/>
    <lineage>
        <taxon>Eukaryota</taxon>
        <taxon>Fungi</taxon>
        <taxon>Dikarya</taxon>
        <taxon>Ascomycota</taxon>
        <taxon>Pezizomycotina</taxon>
        <taxon>Dothideomycetes</taxon>
        <taxon>Pleosporomycetidae</taxon>
        <taxon>Pleosporales</taxon>
        <taxon>Dothidotthiaceae</taxon>
        <taxon>Dothidotthia</taxon>
    </lineage>
</organism>
<dbReference type="RefSeq" id="XP_033528087.1">
    <property type="nucleotide sequence ID" value="XM_033667218.1"/>
</dbReference>
<evidence type="ECO:0000313" key="2">
    <source>
        <dbReference type="Proteomes" id="UP000799771"/>
    </source>
</evidence>
<dbReference type="Proteomes" id="UP000799771">
    <property type="component" value="Unassembled WGS sequence"/>
</dbReference>
<dbReference type="AlphaFoldDB" id="A0A6A6API0"/>
<protein>
    <submittedName>
        <fullName evidence="1">Uncharacterized protein</fullName>
    </submittedName>
</protein>
<dbReference type="EMBL" id="ML977498">
    <property type="protein sequence ID" value="KAF2133700.1"/>
    <property type="molecule type" value="Genomic_DNA"/>
</dbReference>
<name>A0A6A6API0_9PLEO</name>
<reference evidence="1" key="1">
    <citation type="journal article" date="2020" name="Stud. Mycol.">
        <title>101 Dothideomycetes genomes: a test case for predicting lifestyles and emergence of pathogens.</title>
        <authorList>
            <person name="Haridas S."/>
            <person name="Albert R."/>
            <person name="Binder M."/>
            <person name="Bloem J."/>
            <person name="Labutti K."/>
            <person name="Salamov A."/>
            <person name="Andreopoulos B."/>
            <person name="Baker S."/>
            <person name="Barry K."/>
            <person name="Bills G."/>
            <person name="Bluhm B."/>
            <person name="Cannon C."/>
            <person name="Castanera R."/>
            <person name="Culley D."/>
            <person name="Daum C."/>
            <person name="Ezra D."/>
            <person name="Gonzalez J."/>
            <person name="Henrissat B."/>
            <person name="Kuo A."/>
            <person name="Liang C."/>
            <person name="Lipzen A."/>
            <person name="Lutzoni F."/>
            <person name="Magnuson J."/>
            <person name="Mondo S."/>
            <person name="Nolan M."/>
            <person name="Ohm R."/>
            <person name="Pangilinan J."/>
            <person name="Park H.-J."/>
            <person name="Ramirez L."/>
            <person name="Alfaro M."/>
            <person name="Sun H."/>
            <person name="Tritt A."/>
            <person name="Yoshinaga Y."/>
            <person name="Zwiers L.-H."/>
            <person name="Turgeon B."/>
            <person name="Goodwin S."/>
            <person name="Spatafora J."/>
            <person name="Crous P."/>
            <person name="Grigoriev I."/>
        </authorList>
    </citation>
    <scope>NUCLEOTIDE SEQUENCE</scope>
    <source>
        <strain evidence="1">CBS 119687</strain>
    </source>
</reference>
<accession>A0A6A6API0</accession>
<evidence type="ECO:0000313" key="1">
    <source>
        <dbReference type="EMBL" id="KAF2133700.1"/>
    </source>
</evidence>
<sequence>MPYLTSIIKPYATDYMFVDWYIIRPLQDVMVMVVTFLSHILAGDTALAAVTRAEARRNFEDKVLAGASNLHFKQEMLRIPFDEFFDTYAQVYPNNTIMLWDDARTWLWNCASHPGADLDGALVAAMTKYEERFLFSGSAHQTDLNSTSGMGPFPSLTQVLRIATEQSPPLGVKDIVDVVRQVIQVAMNAVDVWILTLNMDPSLYPRLASRTRDEGERLIHLAFSTALEDPYSNVSLPAKEVLAKTDISSMCESLVSGLVPNYLDCGTESENLHFAVYACILDSAVNVQVSQNADAENLIDTAIETGFSFPPSRRSERVQLGFRPDGYRDQISRELQATFDNISIPCLSHQPDEEPLDD</sequence>